<name>A0ABS6S4D9_9BACT</name>
<feature type="domain" description="Transposase for insertion sequence element IS21-like C-terminal" evidence="1">
    <location>
        <begin position="220"/>
        <end position="291"/>
    </location>
</feature>
<accession>A0ABS6S4D9</accession>
<dbReference type="InterPro" id="IPR054353">
    <property type="entry name" value="IstA-like_C"/>
</dbReference>
<sequence>MYHRLVGEHGFQGSESTIRHYVREARVRLGVGNAQVFIPLDPECGQEAEVDWGNGIACIRGVRTGIRFLCMRSRYSGKHFVRAYLCERQQAFFDAHIHAFTFFGGVFPTLVYDNLSSVIKEVLRGRQRIEQDSFIKFRSYYTFGARFCNVNSGHEKGGVEGMVGYVRRNYLVPIPCVEDLEELNQKLLTDCLAFGNHRTSGRDRAVNELFEHERHHLLSLPAVAFSNIQIQNGKVNSYSTLMVDKNHYSVATRFAGFKVHVNLGIDRVDIFWDGKKIATHPRVFGNNKWQLDPQHYLEVIQQRPGSFQTARPIVQWRQEWPKCLEKLLERFQKTQGETDGIKDFISVLMLYRDHRADEIQAAIEVALENHISSSEGVKHILLHSGPDTTAVAPLTDWPATIPPNVTAYGQLGGVR</sequence>
<evidence type="ECO:0000259" key="1">
    <source>
        <dbReference type="Pfam" id="PF22483"/>
    </source>
</evidence>
<reference evidence="2 3" key="1">
    <citation type="journal article" date="2020" name="J Geophys Res Biogeosci">
        <title>Magnetotaxis as an Adaptation to Enable Bacterial Shuttling of Microbial Sulfur and Sulfur Cycling Across Aquatic Oxic#Anoxic Interfaces.</title>
        <authorList>
            <person name="Li J."/>
            <person name="Liu P."/>
            <person name="Wang J."/>
            <person name="Roberts A.P."/>
            <person name="Pan Y."/>
        </authorList>
    </citation>
    <scope>NUCLEOTIDE SEQUENCE [LARGE SCALE GENOMIC DNA]</scope>
    <source>
        <strain evidence="2 3">MYR-1_YQ</strain>
    </source>
</reference>
<dbReference type="Proteomes" id="UP001196980">
    <property type="component" value="Unassembled WGS sequence"/>
</dbReference>
<dbReference type="EMBL" id="JABXWD010000491">
    <property type="protein sequence ID" value="MBV6343224.1"/>
    <property type="molecule type" value="Genomic_DNA"/>
</dbReference>
<dbReference type="NCBIfam" id="NF033546">
    <property type="entry name" value="transpos_IS21"/>
    <property type="match status" value="1"/>
</dbReference>
<organism evidence="2 3">
    <name type="scientific">Candidatus Magnetobacterium casense</name>
    <dbReference type="NCBI Taxonomy" id="1455061"/>
    <lineage>
        <taxon>Bacteria</taxon>
        <taxon>Pseudomonadati</taxon>
        <taxon>Nitrospirota</taxon>
        <taxon>Thermodesulfovibrionia</taxon>
        <taxon>Thermodesulfovibrionales</taxon>
        <taxon>Candidatus Magnetobacteriaceae</taxon>
        <taxon>Candidatus Magnetobacterium</taxon>
    </lineage>
</organism>
<gene>
    <name evidence="2" type="ORF">HWQ67_16720</name>
</gene>
<evidence type="ECO:0000313" key="3">
    <source>
        <dbReference type="Proteomes" id="UP001196980"/>
    </source>
</evidence>
<proteinExistence type="predicted"/>
<dbReference type="PANTHER" id="PTHR35004:SF7">
    <property type="entry name" value="INTEGRASE PROTEIN"/>
    <property type="match status" value="1"/>
</dbReference>
<dbReference type="PANTHER" id="PTHR35004">
    <property type="entry name" value="TRANSPOSASE RV3428C-RELATED"/>
    <property type="match status" value="1"/>
</dbReference>
<keyword evidence="3" id="KW-1185">Reference proteome</keyword>
<dbReference type="Pfam" id="PF22483">
    <property type="entry name" value="Mu-transpos_C_2"/>
    <property type="match status" value="1"/>
</dbReference>
<comment type="caution">
    <text evidence="2">The sequence shown here is derived from an EMBL/GenBank/DDBJ whole genome shotgun (WGS) entry which is preliminary data.</text>
</comment>
<protein>
    <submittedName>
        <fullName evidence="2">IS21 family transposase</fullName>
    </submittedName>
</protein>
<evidence type="ECO:0000313" key="2">
    <source>
        <dbReference type="EMBL" id="MBV6343224.1"/>
    </source>
</evidence>